<evidence type="ECO:0000313" key="6">
    <source>
        <dbReference type="Proteomes" id="UP000195442"/>
    </source>
</evidence>
<protein>
    <submittedName>
        <fullName evidence="5">Uncharacterized protein</fullName>
    </submittedName>
</protein>
<dbReference type="GO" id="GO:0006508">
    <property type="term" value="P:proteolysis"/>
    <property type="evidence" value="ECO:0007669"/>
    <property type="project" value="UniProtKB-KW"/>
</dbReference>
<accession>A0A1R4HJ57</accession>
<evidence type="ECO:0000256" key="1">
    <source>
        <dbReference type="ARBA" id="ARBA00001947"/>
    </source>
</evidence>
<dbReference type="Pfam" id="PF08014">
    <property type="entry name" value="MATCAP"/>
    <property type="match status" value="1"/>
</dbReference>
<evidence type="ECO:0000256" key="4">
    <source>
        <dbReference type="ARBA" id="ARBA00023049"/>
    </source>
</evidence>
<gene>
    <name evidence="5" type="ORF">CRENPOLYSF2_830035</name>
</gene>
<name>A0A1R4HJ57_9GAMM</name>
<keyword evidence="2" id="KW-0645">Protease</keyword>
<evidence type="ECO:0000256" key="3">
    <source>
        <dbReference type="ARBA" id="ARBA00022801"/>
    </source>
</evidence>
<dbReference type="GO" id="GO:0080164">
    <property type="term" value="P:regulation of nitric oxide metabolic process"/>
    <property type="evidence" value="ECO:0007669"/>
    <property type="project" value="TreeGrafter"/>
</dbReference>
<dbReference type="EMBL" id="FUKJ01000450">
    <property type="protein sequence ID" value="SJM96071.1"/>
    <property type="molecule type" value="Genomic_DNA"/>
</dbReference>
<dbReference type="GO" id="GO:0008237">
    <property type="term" value="F:metallopeptidase activity"/>
    <property type="evidence" value="ECO:0007669"/>
    <property type="project" value="UniProtKB-KW"/>
</dbReference>
<dbReference type="InterPro" id="IPR012548">
    <property type="entry name" value="MATCAP"/>
</dbReference>
<comment type="cofactor">
    <cofactor evidence="1">
        <name>Zn(2+)</name>
        <dbReference type="ChEBI" id="CHEBI:29105"/>
    </cofactor>
</comment>
<keyword evidence="6" id="KW-1185">Reference proteome</keyword>
<evidence type="ECO:0000256" key="2">
    <source>
        <dbReference type="ARBA" id="ARBA00022670"/>
    </source>
</evidence>
<keyword evidence="4" id="KW-0482">Metalloprotease</keyword>
<organism evidence="5 6">
    <name type="scientific">Crenothrix polyspora</name>
    <dbReference type="NCBI Taxonomy" id="360316"/>
    <lineage>
        <taxon>Bacteria</taxon>
        <taxon>Pseudomonadati</taxon>
        <taxon>Pseudomonadota</taxon>
        <taxon>Gammaproteobacteria</taxon>
        <taxon>Methylococcales</taxon>
        <taxon>Crenotrichaceae</taxon>
        <taxon>Crenothrix</taxon>
    </lineage>
</organism>
<dbReference type="AlphaFoldDB" id="A0A1R4HJ57"/>
<reference evidence="6" key="1">
    <citation type="submission" date="2017-02" db="EMBL/GenBank/DDBJ databases">
        <authorList>
            <person name="Daims H."/>
        </authorList>
    </citation>
    <scope>NUCLEOTIDE SEQUENCE [LARGE SCALE GENOMIC DNA]</scope>
</reference>
<proteinExistence type="predicted"/>
<dbReference type="PANTHER" id="PTHR31817">
    <property type="match status" value="1"/>
</dbReference>
<dbReference type="SMART" id="SM01154">
    <property type="entry name" value="DUF1704"/>
    <property type="match status" value="1"/>
</dbReference>
<evidence type="ECO:0000313" key="5">
    <source>
        <dbReference type="EMBL" id="SJM96071.1"/>
    </source>
</evidence>
<sequence length="150" mass="17406">MRLINRVRAITLVEEGANFMDLFQFFRERDMSEDESYTLSSRVFRGSTPEGLPFTKDLTYIKGFVLTYNFMRLAVSKGKPDRIPLLFCGKTMLEDMKVLVDLVEEGTVIAPRFLPPQFTDLMGLSAWLSFSRFMTSMNFRQLEQDYANVL</sequence>
<dbReference type="Proteomes" id="UP000195442">
    <property type="component" value="Unassembled WGS sequence"/>
</dbReference>
<keyword evidence="3" id="KW-0378">Hydrolase</keyword>
<dbReference type="PANTHER" id="PTHR31817:SF0">
    <property type="entry name" value="CHROMOSOME UNDETERMINED SCAFFOLD_67, WHOLE GENOME SHOTGUN SEQUENCE"/>
    <property type="match status" value="1"/>
</dbReference>